<dbReference type="Gramene" id="Kaladp0008s0927.1.v1.1">
    <property type="protein sequence ID" value="Kaladp0008s0927.1.v1.1.CDS.1"/>
    <property type="gene ID" value="Kaladp0008s0927.v1.1"/>
</dbReference>
<evidence type="ECO:0000313" key="2">
    <source>
        <dbReference type="Proteomes" id="UP000594263"/>
    </source>
</evidence>
<sequence length="87" mass="9718">MSVQHVADFRHPQCHSRMPGLRLLDRVHDQHPHVVHASPVHQILENIILLGFVFVRNGVVEALVGEETGWEGVCELLLPLELVVSGC</sequence>
<keyword evidence="2" id="KW-1185">Reference proteome</keyword>
<proteinExistence type="predicted"/>
<evidence type="ECO:0000313" key="1">
    <source>
        <dbReference type="EnsemblPlants" id="Kaladp0008s0927.1.v1.1.CDS.1"/>
    </source>
</evidence>
<dbReference type="EnsemblPlants" id="Kaladp0008s0927.1.v1.1">
    <property type="protein sequence ID" value="Kaladp0008s0927.1.v1.1.CDS.1"/>
    <property type="gene ID" value="Kaladp0008s0927.v1.1"/>
</dbReference>
<protein>
    <submittedName>
        <fullName evidence="1">Uncharacterized protein</fullName>
    </submittedName>
</protein>
<accession>A0A7N0RE15</accession>
<name>A0A7N0RE15_KALFE</name>
<dbReference type="AlphaFoldDB" id="A0A7N0RE15"/>
<dbReference type="Proteomes" id="UP000594263">
    <property type="component" value="Unplaced"/>
</dbReference>
<reference evidence="1" key="1">
    <citation type="submission" date="2021-01" db="UniProtKB">
        <authorList>
            <consortium name="EnsemblPlants"/>
        </authorList>
    </citation>
    <scope>IDENTIFICATION</scope>
</reference>
<organism evidence="1 2">
    <name type="scientific">Kalanchoe fedtschenkoi</name>
    <name type="common">Lavender scallops</name>
    <name type="synonym">South American air plant</name>
    <dbReference type="NCBI Taxonomy" id="63787"/>
    <lineage>
        <taxon>Eukaryota</taxon>
        <taxon>Viridiplantae</taxon>
        <taxon>Streptophyta</taxon>
        <taxon>Embryophyta</taxon>
        <taxon>Tracheophyta</taxon>
        <taxon>Spermatophyta</taxon>
        <taxon>Magnoliopsida</taxon>
        <taxon>eudicotyledons</taxon>
        <taxon>Gunneridae</taxon>
        <taxon>Pentapetalae</taxon>
        <taxon>Saxifragales</taxon>
        <taxon>Crassulaceae</taxon>
        <taxon>Kalanchoe</taxon>
    </lineage>
</organism>